<name>A0A225DRV0_9BACT</name>
<dbReference type="AlphaFoldDB" id="A0A225DRV0"/>
<dbReference type="InterPro" id="IPR003265">
    <property type="entry name" value="HhH-GPD_domain"/>
</dbReference>
<dbReference type="RefSeq" id="WP_088255500.1">
    <property type="nucleotide sequence ID" value="NZ_NIDE01000005.1"/>
</dbReference>
<comment type="caution">
    <text evidence="6">The sequence shown here is derived from an EMBL/GenBank/DDBJ whole genome shotgun (WGS) entry which is preliminary data.</text>
</comment>
<evidence type="ECO:0000259" key="5">
    <source>
        <dbReference type="SMART" id="SM00478"/>
    </source>
</evidence>
<proteinExistence type="predicted"/>
<dbReference type="Proteomes" id="UP000214646">
    <property type="component" value="Unassembled WGS sequence"/>
</dbReference>
<evidence type="ECO:0000256" key="2">
    <source>
        <dbReference type="ARBA" id="ARBA00012000"/>
    </source>
</evidence>
<evidence type="ECO:0000256" key="1">
    <source>
        <dbReference type="ARBA" id="ARBA00000086"/>
    </source>
</evidence>
<dbReference type="InterPro" id="IPR051912">
    <property type="entry name" value="Alkylbase_DNA_Glycosylase/TA"/>
</dbReference>
<dbReference type="GO" id="GO:0006285">
    <property type="term" value="P:base-excision repair, AP site formation"/>
    <property type="evidence" value="ECO:0007669"/>
    <property type="project" value="TreeGrafter"/>
</dbReference>
<reference evidence="7" key="1">
    <citation type="submission" date="2017-06" db="EMBL/GenBank/DDBJ databases">
        <title>Genome analysis of Fimbriiglobus ruber SP5, the first member of the order Planctomycetales with confirmed chitinolytic capability.</title>
        <authorList>
            <person name="Ravin N.V."/>
            <person name="Rakitin A.L."/>
            <person name="Ivanova A.A."/>
            <person name="Beletsky A.V."/>
            <person name="Kulichevskaya I.S."/>
            <person name="Mardanov A.V."/>
            <person name="Dedysh S.N."/>
        </authorList>
    </citation>
    <scope>NUCLEOTIDE SEQUENCE [LARGE SCALE GENOMIC DNA]</scope>
    <source>
        <strain evidence="7">SP5</strain>
    </source>
</reference>
<dbReference type="GO" id="GO:0008725">
    <property type="term" value="F:DNA-3-methyladenine glycosylase activity"/>
    <property type="evidence" value="ECO:0007669"/>
    <property type="project" value="TreeGrafter"/>
</dbReference>
<evidence type="ECO:0000256" key="4">
    <source>
        <dbReference type="ARBA" id="ARBA00023204"/>
    </source>
</evidence>
<dbReference type="Gene3D" id="1.10.1670.40">
    <property type="match status" value="1"/>
</dbReference>
<dbReference type="EC" id="3.2.2.21" evidence="2"/>
<dbReference type="EMBL" id="NIDE01000005">
    <property type="protein sequence ID" value="OWK42324.1"/>
    <property type="molecule type" value="Genomic_DNA"/>
</dbReference>
<dbReference type="OrthoDB" id="9785929at2"/>
<dbReference type="GO" id="GO:0005737">
    <property type="term" value="C:cytoplasm"/>
    <property type="evidence" value="ECO:0007669"/>
    <property type="project" value="TreeGrafter"/>
</dbReference>
<dbReference type="SMART" id="SM00478">
    <property type="entry name" value="ENDO3c"/>
    <property type="match status" value="1"/>
</dbReference>
<evidence type="ECO:0000313" key="6">
    <source>
        <dbReference type="EMBL" id="OWK42324.1"/>
    </source>
</evidence>
<evidence type="ECO:0000256" key="3">
    <source>
        <dbReference type="ARBA" id="ARBA00022763"/>
    </source>
</evidence>
<sequence length="213" mass="23549">MNRPLPALPELLRAAETHLSGVAPEFARVITGVSPCTLAPEPDVFRMLVRAVISQLISTAAAKSIRERLEAKLAGRVTPRAMLKLSDEDYRACGISRGKLRTLRGLAEHFAKTRGLARKLAEADEDGVRELLLPLHGVGPWTVDMLLIFSIFRPDVLPVGDLGIRAGVRDLFGLAELPDAKTLTALAEPWRPYRTVATWYIWRSRSLVPKPKE</sequence>
<protein>
    <recommendedName>
        <fullName evidence="2">DNA-3-methyladenine glycosylase II</fullName>
        <ecNumber evidence="2">3.2.2.21</ecNumber>
    </recommendedName>
</protein>
<comment type="catalytic activity">
    <reaction evidence="1">
        <text>Hydrolysis of alkylated DNA, releasing 3-methyladenine, 3-methylguanine, 7-methylguanine and 7-methyladenine.</text>
        <dbReference type="EC" id="3.2.2.21"/>
    </reaction>
</comment>
<dbReference type="GO" id="GO:0043916">
    <property type="term" value="F:DNA-7-methylguanine glycosylase activity"/>
    <property type="evidence" value="ECO:0007669"/>
    <property type="project" value="TreeGrafter"/>
</dbReference>
<dbReference type="GO" id="GO:0032131">
    <property type="term" value="F:alkylated DNA binding"/>
    <property type="evidence" value="ECO:0007669"/>
    <property type="project" value="TreeGrafter"/>
</dbReference>
<dbReference type="Pfam" id="PF00730">
    <property type="entry name" value="HhH-GPD"/>
    <property type="match status" value="1"/>
</dbReference>
<keyword evidence="3" id="KW-0227">DNA damage</keyword>
<dbReference type="Gene3D" id="1.10.340.30">
    <property type="entry name" value="Hypothetical protein, domain 2"/>
    <property type="match status" value="1"/>
</dbReference>
<keyword evidence="4" id="KW-0234">DNA repair</keyword>
<dbReference type="PANTHER" id="PTHR43003:SF5">
    <property type="entry name" value="DNA-3-METHYLADENINE GLYCOSYLASE"/>
    <property type="match status" value="1"/>
</dbReference>
<evidence type="ECO:0000313" key="7">
    <source>
        <dbReference type="Proteomes" id="UP000214646"/>
    </source>
</evidence>
<keyword evidence="7" id="KW-1185">Reference proteome</keyword>
<dbReference type="CDD" id="cd00056">
    <property type="entry name" value="ENDO3c"/>
    <property type="match status" value="1"/>
</dbReference>
<accession>A0A225DRV0</accession>
<dbReference type="SUPFAM" id="SSF48150">
    <property type="entry name" value="DNA-glycosylase"/>
    <property type="match status" value="1"/>
</dbReference>
<dbReference type="GO" id="GO:0006307">
    <property type="term" value="P:DNA alkylation repair"/>
    <property type="evidence" value="ECO:0007669"/>
    <property type="project" value="TreeGrafter"/>
</dbReference>
<gene>
    <name evidence="6" type="ORF">FRUB_04402</name>
</gene>
<organism evidence="6 7">
    <name type="scientific">Fimbriiglobus ruber</name>
    <dbReference type="NCBI Taxonomy" id="1908690"/>
    <lineage>
        <taxon>Bacteria</taxon>
        <taxon>Pseudomonadati</taxon>
        <taxon>Planctomycetota</taxon>
        <taxon>Planctomycetia</taxon>
        <taxon>Gemmatales</taxon>
        <taxon>Gemmataceae</taxon>
        <taxon>Fimbriiglobus</taxon>
    </lineage>
</organism>
<dbReference type="InterPro" id="IPR011257">
    <property type="entry name" value="DNA_glycosylase"/>
</dbReference>
<feature type="domain" description="HhH-GPD" evidence="5">
    <location>
        <begin position="53"/>
        <end position="206"/>
    </location>
</feature>
<dbReference type="PANTHER" id="PTHR43003">
    <property type="entry name" value="DNA-3-METHYLADENINE GLYCOSYLASE"/>
    <property type="match status" value="1"/>
</dbReference>
<dbReference type="GO" id="GO:0032993">
    <property type="term" value="C:protein-DNA complex"/>
    <property type="evidence" value="ECO:0007669"/>
    <property type="project" value="TreeGrafter"/>
</dbReference>